<feature type="transmembrane region" description="Helical" evidence="1">
    <location>
        <begin position="54"/>
        <end position="77"/>
    </location>
</feature>
<keyword evidence="3" id="KW-1185">Reference proteome</keyword>
<evidence type="ECO:0000256" key="1">
    <source>
        <dbReference type="SAM" id="Phobius"/>
    </source>
</evidence>
<gene>
    <name evidence="2" type="ordered locus">Ngar_c18180</name>
</gene>
<dbReference type="InParanoid" id="K0IBU6"/>
<keyword evidence="1" id="KW-1133">Transmembrane helix</keyword>
<feature type="transmembrane region" description="Helical" evidence="1">
    <location>
        <begin position="12"/>
        <end position="34"/>
    </location>
</feature>
<keyword evidence="1" id="KW-0472">Membrane</keyword>
<dbReference type="HOGENOM" id="CLU_2406453_0_0_2"/>
<dbReference type="STRING" id="1237085.Ngar_c18180"/>
<evidence type="ECO:0000313" key="2">
    <source>
        <dbReference type="EMBL" id="AFU58751.1"/>
    </source>
</evidence>
<dbReference type="KEGG" id="nga:Ngar_c18180"/>
<protein>
    <recommendedName>
        <fullName evidence="4">Transmembrane protein</fullName>
    </recommendedName>
</protein>
<proteinExistence type="predicted"/>
<sequence>MSLEVLAKSGAIVSSAGVALLVAFVVVLLAFPVIKECEDSKERCSYTSTAPEQLAAIVQPGFLAVTLLIIAAGVFMVRFSRWRSDKKTSGGS</sequence>
<dbReference type="BioCyc" id="CNIT1237085:G1324-1816-MONOMER"/>
<dbReference type="Proteomes" id="UP000008037">
    <property type="component" value="Chromosome"/>
</dbReference>
<dbReference type="AlphaFoldDB" id="K0IBU6"/>
<organism evidence="2 3">
    <name type="scientific">Nitrososphaera gargensis (strain Ga9.2)</name>
    <dbReference type="NCBI Taxonomy" id="1237085"/>
    <lineage>
        <taxon>Archaea</taxon>
        <taxon>Nitrososphaerota</taxon>
        <taxon>Nitrososphaeria</taxon>
        <taxon>Nitrososphaerales</taxon>
        <taxon>Nitrososphaeraceae</taxon>
        <taxon>Nitrososphaera</taxon>
    </lineage>
</organism>
<evidence type="ECO:0008006" key="4">
    <source>
        <dbReference type="Google" id="ProtNLM"/>
    </source>
</evidence>
<dbReference type="GeneID" id="13795681"/>
<evidence type="ECO:0000313" key="3">
    <source>
        <dbReference type="Proteomes" id="UP000008037"/>
    </source>
</evidence>
<keyword evidence="1" id="KW-0812">Transmembrane</keyword>
<dbReference type="RefSeq" id="WP_015019288.1">
    <property type="nucleotide sequence ID" value="NC_018719.1"/>
</dbReference>
<dbReference type="OrthoDB" id="377861at2157"/>
<reference evidence="2 3" key="1">
    <citation type="journal article" date="2012" name="Environ. Microbiol.">
        <title>The genome of the ammonia-oxidizing Candidatus Nitrososphaera gargensis: insights into metabolic versatility and environmental adaptations.</title>
        <authorList>
            <person name="Spang A."/>
            <person name="Poehlein A."/>
            <person name="Offre P."/>
            <person name="Zumbragel S."/>
            <person name="Haider S."/>
            <person name="Rychlik N."/>
            <person name="Nowka B."/>
            <person name="Schmeisser C."/>
            <person name="Lebedeva E.V."/>
            <person name="Rattei T."/>
            <person name="Bohm C."/>
            <person name="Schmid M."/>
            <person name="Galushko A."/>
            <person name="Hatzenpichler R."/>
            <person name="Weinmaier T."/>
            <person name="Daniel R."/>
            <person name="Schleper C."/>
            <person name="Spieck E."/>
            <person name="Streit W."/>
            <person name="Wagner M."/>
        </authorList>
    </citation>
    <scope>NUCLEOTIDE SEQUENCE [LARGE SCALE GENOMIC DNA]</scope>
    <source>
        <strain evidence="3">Ga9.2</strain>
    </source>
</reference>
<accession>K0IBU6</accession>
<name>K0IBU6_NITGG</name>
<dbReference type="EMBL" id="CP002408">
    <property type="protein sequence ID" value="AFU58751.1"/>
    <property type="molecule type" value="Genomic_DNA"/>
</dbReference>